<dbReference type="Proteomes" id="UP000596742">
    <property type="component" value="Unassembled WGS sequence"/>
</dbReference>
<dbReference type="PANTHER" id="PTHR10656">
    <property type="entry name" value="CELL FATE DETERMINING PROTEIN MAB21-RELATED"/>
    <property type="match status" value="1"/>
</dbReference>
<proteinExistence type="predicted"/>
<name>A0A8B6D0K3_MYTGA</name>
<dbReference type="AlphaFoldDB" id="A0A8B6D0K3"/>
<dbReference type="PANTHER" id="PTHR10656:SF69">
    <property type="entry name" value="MAB-21-LIKE HHH_H2TH-LIKE DOMAIN-CONTAINING PROTEIN"/>
    <property type="match status" value="1"/>
</dbReference>
<gene>
    <name evidence="2" type="ORF">MGAL_10B015332</name>
</gene>
<dbReference type="EMBL" id="UYJE01002682">
    <property type="protein sequence ID" value="VDI12856.1"/>
    <property type="molecule type" value="Genomic_DNA"/>
</dbReference>
<dbReference type="InterPro" id="IPR046903">
    <property type="entry name" value="Mab-21-like_nuc_Trfase"/>
</dbReference>
<protein>
    <recommendedName>
        <fullName evidence="1">Mab-21-like nucleotidyltransferase domain-containing protein</fullName>
    </recommendedName>
</protein>
<dbReference type="Gene3D" id="1.10.1410.40">
    <property type="match status" value="1"/>
</dbReference>
<evidence type="ECO:0000313" key="2">
    <source>
        <dbReference type="EMBL" id="VDI12856.1"/>
    </source>
</evidence>
<comment type="caution">
    <text evidence="2">The sequence shown here is derived from an EMBL/GenBank/DDBJ whole genome shotgun (WGS) entry which is preliminary data.</text>
</comment>
<evidence type="ECO:0000313" key="3">
    <source>
        <dbReference type="Proteomes" id="UP000596742"/>
    </source>
</evidence>
<dbReference type="OrthoDB" id="6141187at2759"/>
<accession>A0A8B6D0K3</accession>
<feature type="domain" description="Mab-21-like nucleotidyltransferase" evidence="1">
    <location>
        <begin position="172"/>
        <end position="249"/>
    </location>
</feature>
<sequence>MASPMPALARQLYSDEEDDSAWLFDILESIGANDDYRKTIQRESIKQEILRTFGEIFTCYYMRGTVEDEPNVIDIMKCDKRIPVIEDISKSEGFSLLIVRELDTPAGYVKLHLVYNTVPCTSTDWLLLSSIGMHKCFKIDKFERIVLFDFVMEPSRRHSFSRPNNKPAVKYEKYYGVNMDTVISYQCKTWPTIANEWLSRQRLHGWPSSDMIQELNSLGFFVVRKGHPFSSDIYLEWRICLSLQEQKLMFNLTDVQHKCYIVLKMLNRDVINLDCITTYHWKTCLFCVIEESNSNVWEK</sequence>
<reference evidence="2" key="1">
    <citation type="submission" date="2018-11" db="EMBL/GenBank/DDBJ databases">
        <authorList>
            <person name="Alioto T."/>
            <person name="Alioto T."/>
        </authorList>
    </citation>
    <scope>NUCLEOTIDE SEQUENCE</scope>
</reference>
<organism evidence="2 3">
    <name type="scientific">Mytilus galloprovincialis</name>
    <name type="common">Mediterranean mussel</name>
    <dbReference type="NCBI Taxonomy" id="29158"/>
    <lineage>
        <taxon>Eukaryota</taxon>
        <taxon>Metazoa</taxon>
        <taxon>Spiralia</taxon>
        <taxon>Lophotrochozoa</taxon>
        <taxon>Mollusca</taxon>
        <taxon>Bivalvia</taxon>
        <taxon>Autobranchia</taxon>
        <taxon>Pteriomorphia</taxon>
        <taxon>Mytilida</taxon>
        <taxon>Mytiloidea</taxon>
        <taxon>Mytilidae</taxon>
        <taxon>Mytilinae</taxon>
        <taxon>Mytilus</taxon>
    </lineage>
</organism>
<evidence type="ECO:0000259" key="1">
    <source>
        <dbReference type="Pfam" id="PF03281"/>
    </source>
</evidence>
<dbReference type="Pfam" id="PF03281">
    <property type="entry name" value="Mab-21"/>
    <property type="match status" value="1"/>
</dbReference>
<keyword evidence="3" id="KW-1185">Reference proteome</keyword>